<name>A0A0G2Z6T8_9BACT</name>
<dbReference type="Proteomes" id="UP000035159">
    <property type="component" value="Chromosome"/>
</dbReference>
<dbReference type="Pfam" id="PF01966">
    <property type="entry name" value="HD"/>
    <property type="match status" value="1"/>
</dbReference>
<accession>A0A0G2Z6T8</accession>
<sequence>MGYIGYIERAKRRFPEISDIANIVEAEMLRYPSASHDILHVERVLGLGWKIYETENVGELKVLTLAILLHDAKRHEEETSGVDHAFASAQFAKHLLSEKGFSETVIEIVYDSILSHRYANRRVPKFVEGKILQDADRLDSIGAIAIARLFNHNNELRRPLFDPRIKPKKQYDGVSETYLNHFFEKILKMTPNSFWMETSRKIAEGRYEFTLNFVRKFIKEWYVME</sequence>
<dbReference type="InterPro" id="IPR003607">
    <property type="entry name" value="HD/PDEase_dom"/>
</dbReference>
<proteinExistence type="predicted"/>
<dbReference type="AlphaFoldDB" id="A0A0G2Z6T8"/>
<dbReference type="KEGG" id="kpf:IX53_04990"/>
<dbReference type="CDD" id="cd00077">
    <property type="entry name" value="HDc"/>
    <property type="match status" value="1"/>
</dbReference>
<dbReference type="SUPFAM" id="SSF109604">
    <property type="entry name" value="HD-domain/PDEase-like"/>
    <property type="match status" value="1"/>
</dbReference>
<keyword evidence="3" id="KW-1185">Reference proteome</keyword>
<protein>
    <recommendedName>
        <fullName evidence="1">HD domain-containing protein</fullName>
    </recommendedName>
</protein>
<dbReference type="PANTHER" id="PTHR33594">
    <property type="entry name" value="SUPERFAMILY HYDROLASE, PUTATIVE (AFU_ORTHOLOGUE AFUA_1G03035)-RELATED"/>
    <property type="match status" value="1"/>
</dbReference>
<dbReference type="PATRIC" id="fig|1330330.3.peg.1004"/>
<dbReference type="EMBL" id="CP011232">
    <property type="protein sequence ID" value="AKI97277.1"/>
    <property type="molecule type" value="Genomic_DNA"/>
</dbReference>
<dbReference type="Gene3D" id="1.10.3210.50">
    <property type="match status" value="1"/>
</dbReference>
<organism evidence="2 3">
    <name type="scientific">Kosmotoga pacifica</name>
    <dbReference type="NCBI Taxonomy" id="1330330"/>
    <lineage>
        <taxon>Bacteria</taxon>
        <taxon>Thermotogati</taxon>
        <taxon>Thermotogota</taxon>
        <taxon>Thermotogae</taxon>
        <taxon>Kosmotogales</taxon>
        <taxon>Kosmotogaceae</taxon>
        <taxon>Kosmotoga</taxon>
    </lineage>
</organism>
<dbReference type="PANTHER" id="PTHR33594:SF1">
    <property type="entry name" value="HD_PDEASE DOMAIN-CONTAINING PROTEIN"/>
    <property type="match status" value="1"/>
</dbReference>
<dbReference type="InterPro" id="IPR006674">
    <property type="entry name" value="HD_domain"/>
</dbReference>
<reference evidence="2 3" key="1">
    <citation type="submission" date="2015-04" db="EMBL/GenBank/DDBJ databases">
        <title>Complete Genome Sequence of Kosmotoga pacifica SLHLJ1.</title>
        <authorList>
            <person name="Jiang L.J."/>
            <person name="Shao Z.Z."/>
            <person name="Jebbar M."/>
        </authorList>
    </citation>
    <scope>NUCLEOTIDE SEQUENCE [LARGE SCALE GENOMIC DNA]</scope>
    <source>
        <strain evidence="2 3">SLHLJ1</strain>
    </source>
</reference>
<gene>
    <name evidence="2" type="ORF">IX53_04990</name>
</gene>
<dbReference type="RefSeq" id="WP_047754411.1">
    <property type="nucleotide sequence ID" value="NZ_CAJUHA010000008.1"/>
</dbReference>
<evidence type="ECO:0000259" key="1">
    <source>
        <dbReference type="Pfam" id="PF01966"/>
    </source>
</evidence>
<evidence type="ECO:0000313" key="3">
    <source>
        <dbReference type="Proteomes" id="UP000035159"/>
    </source>
</evidence>
<feature type="domain" description="HD" evidence="1">
    <location>
        <begin position="40"/>
        <end position="139"/>
    </location>
</feature>
<dbReference type="STRING" id="1330330.IX53_04990"/>
<evidence type="ECO:0000313" key="2">
    <source>
        <dbReference type="EMBL" id="AKI97277.1"/>
    </source>
</evidence>